<keyword evidence="5" id="KW-0472">Membrane</keyword>
<proteinExistence type="inferred from homology"/>
<organism evidence="8 9">
    <name type="scientific">Lacrimispora xylanolytica</name>
    <dbReference type="NCBI Taxonomy" id="29375"/>
    <lineage>
        <taxon>Bacteria</taxon>
        <taxon>Bacillati</taxon>
        <taxon>Bacillota</taxon>
        <taxon>Clostridia</taxon>
        <taxon>Lachnospirales</taxon>
        <taxon>Lachnospiraceae</taxon>
        <taxon>Lacrimispora</taxon>
    </lineage>
</organism>
<dbReference type="InterPro" id="IPR024478">
    <property type="entry name" value="HlyB_4HB_MCP"/>
</dbReference>
<feature type="domain" description="HAMP" evidence="7">
    <location>
        <begin position="214"/>
        <end position="267"/>
    </location>
</feature>
<evidence type="ECO:0000256" key="1">
    <source>
        <dbReference type="ARBA" id="ARBA00022500"/>
    </source>
</evidence>
<evidence type="ECO:0000313" key="8">
    <source>
        <dbReference type="EMBL" id="WAJ23061.1"/>
    </source>
</evidence>
<reference evidence="8" key="1">
    <citation type="submission" date="2022-11" db="EMBL/GenBank/DDBJ databases">
        <title>Lacrimispora xylanolytica sy1, complete genome.</title>
        <authorList>
            <person name="Choi S."/>
        </authorList>
    </citation>
    <scope>NUCLEOTIDE SEQUENCE</scope>
    <source>
        <strain evidence="8">Sy1</strain>
    </source>
</reference>
<dbReference type="InterPro" id="IPR051310">
    <property type="entry name" value="MCP_chemotaxis"/>
</dbReference>
<feature type="coiled-coil region" evidence="4">
    <location>
        <begin position="529"/>
        <end position="556"/>
    </location>
</feature>
<dbReference type="PRINTS" id="PR00260">
    <property type="entry name" value="CHEMTRNSDUCR"/>
</dbReference>
<evidence type="ECO:0000313" key="9">
    <source>
        <dbReference type="Proteomes" id="UP001163115"/>
    </source>
</evidence>
<feature type="transmembrane region" description="Helical" evidence="5">
    <location>
        <begin position="190"/>
        <end position="210"/>
    </location>
</feature>
<keyword evidence="3" id="KW-0807">Transducer</keyword>
<gene>
    <name evidence="8" type="ORF">OW255_16030</name>
</gene>
<dbReference type="PANTHER" id="PTHR43531">
    <property type="entry name" value="PROTEIN ICFG"/>
    <property type="match status" value="1"/>
</dbReference>
<dbReference type="PROSITE" id="PS51257">
    <property type="entry name" value="PROKAR_LIPOPROTEIN"/>
    <property type="match status" value="1"/>
</dbReference>
<keyword evidence="9" id="KW-1185">Reference proteome</keyword>
<dbReference type="InterPro" id="IPR004090">
    <property type="entry name" value="Chemotax_Me-accpt_rcpt"/>
</dbReference>
<dbReference type="CDD" id="cd06225">
    <property type="entry name" value="HAMP"/>
    <property type="match status" value="1"/>
</dbReference>
<feature type="domain" description="Methyl-accepting transducer" evidence="6">
    <location>
        <begin position="311"/>
        <end position="540"/>
    </location>
</feature>
<evidence type="ECO:0000256" key="5">
    <source>
        <dbReference type="SAM" id="Phobius"/>
    </source>
</evidence>
<dbReference type="SMART" id="SM00304">
    <property type="entry name" value="HAMP"/>
    <property type="match status" value="1"/>
</dbReference>
<evidence type="ECO:0000256" key="3">
    <source>
        <dbReference type="PROSITE-ProRule" id="PRU00284"/>
    </source>
</evidence>
<protein>
    <submittedName>
        <fullName evidence="8">Methyl-accepting chemotaxis protein</fullName>
    </submittedName>
</protein>
<dbReference type="Pfam" id="PF00015">
    <property type="entry name" value="MCPsignal"/>
    <property type="match status" value="1"/>
</dbReference>
<evidence type="ECO:0000256" key="4">
    <source>
        <dbReference type="SAM" id="Coils"/>
    </source>
</evidence>
<dbReference type="EMBL" id="CP113524">
    <property type="protein sequence ID" value="WAJ23061.1"/>
    <property type="molecule type" value="Genomic_DNA"/>
</dbReference>
<dbReference type="SUPFAM" id="SSF58104">
    <property type="entry name" value="Methyl-accepting chemotaxis protein (MCP) signaling domain"/>
    <property type="match status" value="1"/>
</dbReference>
<dbReference type="InterPro" id="IPR004089">
    <property type="entry name" value="MCPsignal_dom"/>
</dbReference>
<evidence type="ECO:0000259" key="6">
    <source>
        <dbReference type="PROSITE" id="PS50111"/>
    </source>
</evidence>
<dbReference type="PROSITE" id="PS50111">
    <property type="entry name" value="CHEMOTAXIS_TRANSDUC_2"/>
    <property type="match status" value="1"/>
</dbReference>
<dbReference type="Gene3D" id="1.10.8.500">
    <property type="entry name" value="HAMP domain in histidine kinase"/>
    <property type="match status" value="1"/>
</dbReference>
<dbReference type="SMART" id="SM00283">
    <property type="entry name" value="MA"/>
    <property type="match status" value="1"/>
</dbReference>
<evidence type="ECO:0000259" key="7">
    <source>
        <dbReference type="PROSITE" id="PS50885"/>
    </source>
</evidence>
<dbReference type="Pfam" id="PF00672">
    <property type="entry name" value="HAMP"/>
    <property type="match status" value="1"/>
</dbReference>
<feature type="transmembrane region" description="Helical" evidence="5">
    <location>
        <begin position="12"/>
        <end position="36"/>
    </location>
</feature>
<keyword evidence="4" id="KW-0175">Coiled coil</keyword>
<sequence length="557" mass="59785">MKSFKDFKITKKLLTGFFSMVFLMIVIGCVGTFGLIRMTQASNYLYEKQTAPIDDMIHAIEALTQIRINVRDAVIHAGDVQKISELEKVCEESSTEFIKRMEIYRSTITDSASLLLLDETETMFKEKYMPLVQSVISLSKENKADQAVKAIETSMEDTKAMMSNMDILVDNRMAEADKTSDDNSALALELIILLVVFLLLGAAAALFLGFRIAKAISSPIGLVVNAAERIALGRVDIDLSEVDSKDETGQLAQAFLRMLEGIKKQVEVADIISNGDFTKEVPLRSSEDVMGMALQRIQADLNQTMHAIRTVATEVNSGAEQVSDAAQALSSGATEQAATVEELNASVSSVAIKAEENAVTVQKAAEYVAQAGAGVTESNEYMQNLNEAMSEIGASSHEISKITKLVEDIAFQTNILALNAAVEAARAGDAGKGFAVVADEVRTLAARSAEAAKQTADLIQKSVATVGEGGRLADITRNLLLDVSQKASLVGDAIHEIEASSTEQAAAIEQINQGLSQVSSVVQTNAATAEESSASSEELAAQAQILNQEVNKFRLKV</sequence>
<keyword evidence="1" id="KW-0145">Chemotaxis</keyword>
<comment type="similarity">
    <text evidence="2">Belongs to the methyl-accepting chemotaxis (MCP) protein family.</text>
</comment>
<keyword evidence="5" id="KW-1133">Transmembrane helix</keyword>
<name>A0ABY7AC09_9FIRM</name>
<dbReference type="Gene3D" id="1.10.287.950">
    <property type="entry name" value="Methyl-accepting chemotaxis protein"/>
    <property type="match status" value="1"/>
</dbReference>
<evidence type="ECO:0000256" key="2">
    <source>
        <dbReference type="ARBA" id="ARBA00029447"/>
    </source>
</evidence>
<dbReference type="Proteomes" id="UP001163115">
    <property type="component" value="Chromosome"/>
</dbReference>
<dbReference type="Pfam" id="PF12729">
    <property type="entry name" value="4HB_MCP_1"/>
    <property type="match status" value="1"/>
</dbReference>
<dbReference type="InterPro" id="IPR003660">
    <property type="entry name" value="HAMP_dom"/>
</dbReference>
<accession>A0ABY7AC09</accession>
<dbReference type="PROSITE" id="PS50885">
    <property type="entry name" value="HAMP"/>
    <property type="match status" value="1"/>
</dbReference>
<dbReference type="RefSeq" id="WP_024838659.1">
    <property type="nucleotide sequence ID" value="NZ_CP113524.1"/>
</dbReference>
<dbReference type="PANTHER" id="PTHR43531:SF11">
    <property type="entry name" value="METHYL-ACCEPTING CHEMOTAXIS PROTEIN 3"/>
    <property type="match status" value="1"/>
</dbReference>
<keyword evidence="5" id="KW-0812">Transmembrane</keyword>